<name>A0A139SUF6_9BACT</name>
<dbReference type="PANTHER" id="PTHR19848:SF8">
    <property type="entry name" value="F-BOX AND WD REPEAT DOMAIN CONTAINING 7"/>
    <property type="match status" value="1"/>
</dbReference>
<feature type="domain" description="Anaphase-promoting complex subunit 4-like WD40" evidence="4">
    <location>
        <begin position="10"/>
        <end position="63"/>
    </location>
</feature>
<dbReference type="SUPFAM" id="SSF50998">
    <property type="entry name" value="Quinoprotein alcohol dehydrogenase-like"/>
    <property type="match status" value="1"/>
</dbReference>
<dbReference type="InterPro" id="IPR015943">
    <property type="entry name" value="WD40/YVTN_repeat-like_dom_sf"/>
</dbReference>
<evidence type="ECO:0000259" key="4">
    <source>
        <dbReference type="Pfam" id="PF12894"/>
    </source>
</evidence>
<protein>
    <recommendedName>
        <fullName evidence="4">Anaphase-promoting complex subunit 4-like WD40 domain-containing protein</fullName>
    </recommendedName>
</protein>
<dbReference type="Proteomes" id="UP000070058">
    <property type="component" value="Unassembled WGS sequence"/>
</dbReference>
<accession>A0A139SUF6</accession>
<dbReference type="SMART" id="SM00320">
    <property type="entry name" value="WD40"/>
    <property type="match status" value="7"/>
</dbReference>
<evidence type="ECO:0000256" key="1">
    <source>
        <dbReference type="ARBA" id="ARBA00022574"/>
    </source>
</evidence>
<dbReference type="AlphaFoldDB" id="A0A139SUF6"/>
<dbReference type="OrthoDB" id="511103at2"/>
<dbReference type="Pfam" id="PF00400">
    <property type="entry name" value="WD40"/>
    <property type="match status" value="5"/>
</dbReference>
<evidence type="ECO:0000256" key="3">
    <source>
        <dbReference type="PROSITE-ProRule" id="PRU00221"/>
    </source>
</evidence>
<dbReference type="InterPro" id="IPR011047">
    <property type="entry name" value="Quinoprotein_ADH-like_sf"/>
</dbReference>
<organism evidence="5 6">
    <name type="scientific">Cephaloticoccus primus</name>
    <dbReference type="NCBI Taxonomy" id="1548207"/>
    <lineage>
        <taxon>Bacteria</taxon>
        <taxon>Pseudomonadati</taxon>
        <taxon>Verrucomicrobiota</taxon>
        <taxon>Opitutia</taxon>
        <taxon>Opitutales</taxon>
        <taxon>Opitutaceae</taxon>
        <taxon>Cephaloticoccus</taxon>
    </lineage>
</organism>
<evidence type="ECO:0000313" key="6">
    <source>
        <dbReference type="Proteomes" id="UP000070058"/>
    </source>
</evidence>
<dbReference type="InterPro" id="IPR024977">
    <property type="entry name" value="Apc4-like_WD40_dom"/>
</dbReference>
<dbReference type="PROSITE" id="PS50082">
    <property type="entry name" value="WD_REPEATS_2"/>
    <property type="match status" value="2"/>
</dbReference>
<dbReference type="PROSITE" id="PS50294">
    <property type="entry name" value="WD_REPEATS_REGION"/>
    <property type="match status" value="1"/>
</dbReference>
<dbReference type="Gene3D" id="2.130.10.10">
    <property type="entry name" value="YVTN repeat-like/Quinoprotein amine dehydrogenase"/>
    <property type="match status" value="3"/>
</dbReference>
<gene>
    <name evidence="5" type="ORF">AXK11_00800</name>
</gene>
<dbReference type="RefSeq" id="WP_068628103.1">
    <property type="nucleotide sequence ID" value="NZ_LSZQ01000002.1"/>
</dbReference>
<dbReference type="InterPro" id="IPR001680">
    <property type="entry name" value="WD40_rpt"/>
</dbReference>
<comment type="caution">
    <text evidence="5">The sequence shown here is derived from an EMBL/GenBank/DDBJ whole genome shotgun (WGS) entry which is preliminary data.</text>
</comment>
<keyword evidence="6" id="KW-1185">Reference proteome</keyword>
<dbReference type="Pfam" id="PF12894">
    <property type="entry name" value="ANAPC4_WD40"/>
    <property type="match status" value="1"/>
</dbReference>
<keyword evidence="2" id="KW-0677">Repeat</keyword>
<dbReference type="PANTHER" id="PTHR19848">
    <property type="entry name" value="WD40 REPEAT PROTEIN"/>
    <property type="match status" value="1"/>
</dbReference>
<evidence type="ECO:0000256" key="2">
    <source>
        <dbReference type="ARBA" id="ARBA00022737"/>
    </source>
</evidence>
<feature type="repeat" description="WD" evidence="3">
    <location>
        <begin position="281"/>
        <end position="315"/>
    </location>
</feature>
<proteinExistence type="predicted"/>
<evidence type="ECO:0000313" key="5">
    <source>
        <dbReference type="EMBL" id="KXU38223.1"/>
    </source>
</evidence>
<feature type="repeat" description="WD" evidence="3">
    <location>
        <begin position="196"/>
        <end position="228"/>
    </location>
</feature>
<sequence>MELVKHWAARLDDYVIDLAWSPDGAQLAAASAAGPVALYDAQSGTLQHQLAAHDEGTNCIAWQPLAARALEQGAAAHAPAPILGTGGQEPRVKLWDAGVGQHIATAELGEKSGEWVEHLAWQPRSESDTTGAAVCAAASGRQLHLLRADGSVLHRLAPAPKSISALAWSPDGTRLASAYFGGVQLWDSHALALEKELPYAGGIQALIWSPDGRWLVSGNHDPSVHLWQPAADLELQMSGYETRVGALAFDPGSRWLATSGSTDCCVWDCSGPGPEGREPAMLNHGARLCALAFQNRSGGLLAAGSEDGAVKLWSIGGAPNPSRSSRSSGPLRATVTMPAVATKLAWSPDDSLLAIGTRDGTLYTLRYRA</sequence>
<dbReference type="EMBL" id="LSZQ01000002">
    <property type="protein sequence ID" value="KXU38223.1"/>
    <property type="molecule type" value="Genomic_DNA"/>
</dbReference>
<reference evidence="6" key="1">
    <citation type="submission" date="2016-02" db="EMBL/GenBank/DDBJ databases">
        <authorList>
            <person name="Sanders J.G."/>
            <person name="Lin J.Y."/>
            <person name="Wertz J.T."/>
            <person name="Russell J.A."/>
            <person name="Moreau C.S."/>
            <person name="Powell S."/>
        </authorList>
    </citation>
    <scope>NUCLEOTIDE SEQUENCE [LARGE SCALE GENOMIC DNA]</scope>
    <source>
        <strain evidence="6">CAG34</strain>
    </source>
</reference>
<dbReference type="STRING" id="1548207.AXK11_00800"/>
<keyword evidence="1 3" id="KW-0853">WD repeat</keyword>